<dbReference type="Proteomes" id="UP000321393">
    <property type="component" value="Unassembled WGS sequence"/>
</dbReference>
<dbReference type="InterPro" id="IPR053134">
    <property type="entry name" value="RNA-dir_DNA_polymerase"/>
</dbReference>
<dbReference type="Gene3D" id="3.10.10.10">
    <property type="entry name" value="HIV Type 1 Reverse Transcriptase, subunit A, domain 1"/>
    <property type="match status" value="1"/>
</dbReference>
<dbReference type="GO" id="GO:0003676">
    <property type="term" value="F:nucleic acid binding"/>
    <property type="evidence" value="ECO:0007669"/>
    <property type="project" value="InterPro"/>
</dbReference>
<dbReference type="PANTHER" id="PTHR24559:SF444">
    <property type="entry name" value="REVERSE TRANSCRIPTASE DOMAIN-CONTAINING PROTEIN"/>
    <property type="match status" value="1"/>
</dbReference>
<proteinExistence type="predicted"/>
<dbReference type="InterPro" id="IPR012337">
    <property type="entry name" value="RNaseH-like_sf"/>
</dbReference>
<name>A0A5A7TTI0_CUCMM</name>
<dbReference type="InterPro" id="IPR056924">
    <property type="entry name" value="SH3_Tf2-1"/>
</dbReference>
<dbReference type="SUPFAM" id="SSF53098">
    <property type="entry name" value="Ribonuclease H-like"/>
    <property type="match status" value="1"/>
</dbReference>
<dbReference type="Gene3D" id="3.30.70.270">
    <property type="match status" value="3"/>
</dbReference>
<organism evidence="3 5">
    <name type="scientific">Cucumis melo var. makuwa</name>
    <name type="common">Oriental melon</name>
    <dbReference type="NCBI Taxonomy" id="1194695"/>
    <lineage>
        <taxon>Eukaryota</taxon>
        <taxon>Viridiplantae</taxon>
        <taxon>Streptophyta</taxon>
        <taxon>Embryophyta</taxon>
        <taxon>Tracheophyta</taxon>
        <taxon>Spermatophyta</taxon>
        <taxon>Magnoliopsida</taxon>
        <taxon>eudicotyledons</taxon>
        <taxon>Gunneridae</taxon>
        <taxon>Pentapetalae</taxon>
        <taxon>rosids</taxon>
        <taxon>fabids</taxon>
        <taxon>Cucurbitales</taxon>
        <taxon>Cucurbitaceae</taxon>
        <taxon>Benincaseae</taxon>
        <taxon>Cucumis</taxon>
    </lineage>
</organism>
<reference evidence="5 6" key="1">
    <citation type="submission" date="2019-08" db="EMBL/GenBank/DDBJ databases">
        <title>Draft genome sequences of two oriental melons (Cucumis melo L. var makuwa).</title>
        <authorList>
            <person name="Kwon S.-Y."/>
        </authorList>
    </citation>
    <scope>NUCLEOTIDE SEQUENCE [LARGE SCALE GENOMIC DNA]</scope>
    <source>
        <strain evidence="6">cv. Chang Bougi</strain>
        <strain evidence="5">cv. SW 3</strain>
        <tissue evidence="3">Leaf</tissue>
    </source>
</reference>
<sequence length="621" mass="71557">MKASKLLNQGPWSILASVINIKEPEVSLLSKPVVREYPDVFSDELPRLSPSRKIDFAIELELGIVPISRAPYRMVPAELKELKRAPVLFVKKKDGSLRLCIDYRELNKVTIKNFYPLPRIADLFDKLQGATVLSKIDFRLSPHDQCSTVFMDLMNMMSKDFLDTFVIVCIDDILVYSKIEAKHEEHLHQVLETLRANKSYAKFSKCEFWLKKVSFLSHVVLSYYRRFVEDFSCIASPLTQLTRKGTPFVCSPACKANVVADVLSKKVSHSTTLIIEQAPMHRDFERAEIAVLVEEVTSQLAQLSVQPTLRQRIIVAQLNDLYLVENFRLAESGQAEEFSISFDDDLCLRDVYYKDVPKLEASLLVVKYEERSGRLRLPRTLTGYTVIWVVDRLTKSAHFITGKSTYTASKWEQLYMTEIVRLHGVLVSIVSDRDTCYTSKFLKGLQLVLGTRSLICWGEVGEQRMLGPLLVQATDAAIQKIRARMLTAQSRQKSYTDERHKDLQFDVEDMVFLKILERIGPVAYRLTLPPAFSVDHDVFYVFMLRKYVADLTHVVHFEPLHINENLSNEEQLINILARQVKMLHNRGIALVKVLWRNDGAEEATWEREDDMRAQYFELFED</sequence>
<dbReference type="EMBL" id="SSTD01018615">
    <property type="protein sequence ID" value="TYJ97773.1"/>
    <property type="molecule type" value="Genomic_DNA"/>
</dbReference>
<dbReference type="InterPro" id="IPR036397">
    <property type="entry name" value="RNaseH_sf"/>
</dbReference>
<protein>
    <submittedName>
        <fullName evidence="3">Ty3-gypsy retrotransposon protein</fullName>
    </submittedName>
</protein>
<dbReference type="SUPFAM" id="SSF56672">
    <property type="entry name" value="DNA/RNA polymerases"/>
    <property type="match status" value="1"/>
</dbReference>
<dbReference type="Gene3D" id="3.30.420.10">
    <property type="entry name" value="Ribonuclease H-like superfamily/Ribonuclease H"/>
    <property type="match status" value="1"/>
</dbReference>
<dbReference type="CDD" id="cd01647">
    <property type="entry name" value="RT_LTR"/>
    <property type="match status" value="1"/>
</dbReference>
<dbReference type="InterPro" id="IPR043128">
    <property type="entry name" value="Rev_trsase/Diguanyl_cyclase"/>
</dbReference>
<dbReference type="InterPro" id="IPR043502">
    <property type="entry name" value="DNA/RNA_pol_sf"/>
</dbReference>
<dbReference type="Pfam" id="PF24626">
    <property type="entry name" value="SH3_Tf2-1"/>
    <property type="match status" value="1"/>
</dbReference>
<dbReference type="Pfam" id="PF00078">
    <property type="entry name" value="RVT_1"/>
    <property type="match status" value="1"/>
</dbReference>
<dbReference type="OrthoDB" id="784813at2759"/>
<dbReference type="PANTHER" id="PTHR24559">
    <property type="entry name" value="TRANSPOSON TY3-I GAG-POL POLYPROTEIN"/>
    <property type="match status" value="1"/>
</dbReference>
<evidence type="ECO:0000313" key="3">
    <source>
        <dbReference type="EMBL" id="KAA0046440.1"/>
    </source>
</evidence>
<gene>
    <name evidence="4" type="ORF">E5676_scaffold1251G00880</name>
    <name evidence="3" type="ORF">E6C27_scaffold543G00050</name>
</gene>
<accession>A0A5A7TTI0</accession>
<evidence type="ECO:0000313" key="5">
    <source>
        <dbReference type="Proteomes" id="UP000321393"/>
    </source>
</evidence>
<dbReference type="EMBL" id="SSTE01014036">
    <property type="protein sequence ID" value="KAA0046440.1"/>
    <property type="molecule type" value="Genomic_DNA"/>
</dbReference>
<evidence type="ECO:0000259" key="1">
    <source>
        <dbReference type="Pfam" id="PF00078"/>
    </source>
</evidence>
<feature type="domain" description="Reverse transcriptase" evidence="1">
    <location>
        <begin position="149"/>
        <end position="218"/>
    </location>
</feature>
<feature type="domain" description="Tf2-1-like SH3-like" evidence="2">
    <location>
        <begin position="514"/>
        <end position="548"/>
    </location>
</feature>
<dbReference type="Proteomes" id="UP000321947">
    <property type="component" value="Unassembled WGS sequence"/>
</dbReference>
<evidence type="ECO:0000313" key="6">
    <source>
        <dbReference type="Proteomes" id="UP000321947"/>
    </source>
</evidence>
<dbReference type="AlphaFoldDB" id="A0A5A7TTI0"/>
<dbReference type="InterPro" id="IPR000477">
    <property type="entry name" value="RT_dom"/>
</dbReference>
<evidence type="ECO:0000259" key="2">
    <source>
        <dbReference type="Pfam" id="PF24626"/>
    </source>
</evidence>
<evidence type="ECO:0000313" key="4">
    <source>
        <dbReference type="EMBL" id="TYJ97773.1"/>
    </source>
</evidence>
<dbReference type="FunFam" id="3.30.70.270:FF:000003">
    <property type="entry name" value="Transposon Ty3-G Gag-Pol polyprotein"/>
    <property type="match status" value="1"/>
</dbReference>
<comment type="caution">
    <text evidence="3">The sequence shown here is derived from an EMBL/GenBank/DDBJ whole genome shotgun (WGS) entry which is preliminary data.</text>
</comment>